<evidence type="ECO:0000313" key="1">
    <source>
        <dbReference type="EMBL" id="NLZ24755.1"/>
    </source>
</evidence>
<dbReference type="Proteomes" id="UP000564033">
    <property type="component" value="Unassembled WGS sequence"/>
</dbReference>
<organism evidence="1 2">
    <name type="scientific">Candidatus Dojkabacteria bacterium</name>
    <dbReference type="NCBI Taxonomy" id="2099670"/>
    <lineage>
        <taxon>Bacteria</taxon>
        <taxon>Candidatus Dojkabacteria</taxon>
    </lineage>
</organism>
<reference evidence="1 2" key="1">
    <citation type="journal article" date="2020" name="Biotechnol. Biofuels">
        <title>New insights from the biogas microbiome by comprehensive genome-resolved metagenomics of nearly 1600 species originating from multiple anaerobic digesters.</title>
        <authorList>
            <person name="Campanaro S."/>
            <person name="Treu L."/>
            <person name="Rodriguez-R L.M."/>
            <person name="Kovalovszki A."/>
            <person name="Ziels R.M."/>
            <person name="Maus I."/>
            <person name="Zhu X."/>
            <person name="Kougias P.G."/>
            <person name="Basile A."/>
            <person name="Luo G."/>
            <person name="Schluter A."/>
            <person name="Konstantinidis K.T."/>
            <person name="Angelidaki I."/>
        </authorList>
    </citation>
    <scope>NUCLEOTIDE SEQUENCE [LARGE SCALE GENOMIC DNA]</scope>
    <source>
        <strain evidence="1">AS19jrsBPTG_9</strain>
    </source>
</reference>
<evidence type="ECO:0000313" key="2">
    <source>
        <dbReference type="Proteomes" id="UP000564033"/>
    </source>
</evidence>
<name>A0A847VEB5_9BACT</name>
<dbReference type="EMBL" id="JAAZIL010000084">
    <property type="protein sequence ID" value="NLZ24755.1"/>
    <property type="molecule type" value="Genomic_DNA"/>
</dbReference>
<sequence>MMSNQNSDNTINRYSLTHKSNVVDVNKHLINHSEDIKRENTQQKDSPPAYVIRATEALRIVNPFRGV</sequence>
<gene>
    <name evidence="1" type="ORF">GX888_03370</name>
</gene>
<protein>
    <submittedName>
        <fullName evidence="1">Uncharacterized protein</fullName>
    </submittedName>
</protein>
<proteinExistence type="predicted"/>
<accession>A0A847VEB5</accession>
<comment type="caution">
    <text evidence="1">The sequence shown here is derived from an EMBL/GenBank/DDBJ whole genome shotgun (WGS) entry which is preliminary data.</text>
</comment>
<dbReference type="AlphaFoldDB" id="A0A847VEB5"/>